<evidence type="ECO:0000313" key="8">
    <source>
        <dbReference type="EMBL" id="KAK4270986.1"/>
    </source>
</evidence>
<dbReference type="FunFam" id="2.40.50.770:FF:000004">
    <property type="entry name" value="RecQ-mediated instability protein (DUF1767)"/>
    <property type="match status" value="1"/>
</dbReference>
<evidence type="ECO:0000256" key="2">
    <source>
        <dbReference type="ARBA" id="ARBA00018987"/>
    </source>
</evidence>
<evidence type="ECO:0000259" key="5">
    <source>
        <dbReference type="Pfam" id="PF08585"/>
    </source>
</evidence>
<feature type="compositionally biased region" description="Polar residues" evidence="4">
    <location>
        <begin position="32"/>
        <end position="48"/>
    </location>
</feature>
<reference evidence="8" key="1">
    <citation type="submission" date="2023-10" db="EMBL/GenBank/DDBJ databases">
        <title>Chromosome-level genome of the transformable northern wattle, Acacia crassicarpa.</title>
        <authorList>
            <person name="Massaro I."/>
            <person name="Sinha N.R."/>
            <person name="Poethig S."/>
            <person name="Leichty A.R."/>
        </authorList>
    </citation>
    <scope>NUCLEOTIDE SEQUENCE</scope>
    <source>
        <strain evidence="8">Acra3RX</strain>
        <tissue evidence="8">Leaf</tissue>
    </source>
</reference>
<comment type="similarity">
    <text evidence="1">Belongs to the RMI1 family.</text>
</comment>
<dbReference type="GO" id="GO:0016604">
    <property type="term" value="C:nuclear body"/>
    <property type="evidence" value="ECO:0007669"/>
    <property type="project" value="TreeGrafter"/>
</dbReference>
<dbReference type="PANTHER" id="PTHR14790">
    <property type="entry name" value="RECQ-MEDIATED GENOME INSTABILITY PROTEIN 1 RMI1"/>
    <property type="match status" value="1"/>
</dbReference>
<dbReference type="Pfam" id="PF08585">
    <property type="entry name" value="RMI1_N_C"/>
    <property type="match status" value="1"/>
</dbReference>
<dbReference type="GO" id="GO:0000712">
    <property type="term" value="P:resolution of meiotic recombination intermediates"/>
    <property type="evidence" value="ECO:0007669"/>
    <property type="project" value="TreeGrafter"/>
</dbReference>
<evidence type="ECO:0000259" key="6">
    <source>
        <dbReference type="Pfam" id="PF16099"/>
    </source>
</evidence>
<evidence type="ECO:0000256" key="3">
    <source>
        <dbReference type="ARBA" id="ARBA00077519"/>
    </source>
</evidence>
<feature type="compositionally biased region" description="Basic and acidic residues" evidence="4">
    <location>
        <begin position="1"/>
        <end position="10"/>
    </location>
</feature>
<feature type="domain" description="RMI1 N-terminal" evidence="7">
    <location>
        <begin position="102"/>
        <end position="148"/>
    </location>
</feature>
<evidence type="ECO:0000313" key="9">
    <source>
        <dbReference type="Proteomes" id="UP001293593"/>
    </source>
</evidence>
<dbReference type="Pfam" id="PF21000">
    <property type="entry name" value="RMI1_N_N"/>
    <property type="match status" value="1"/>
</dbReference>
<evidence type="ECO:0000256" key="1">
    <source>
        <dbReference type="ARBA" id="ARBA00006395"/>
    </source>
</evidence>
<protein>
    <recommendedName>
        <fullName evidence="2">RecQ-mediated genome instability protein 1</fullName>
    </recommendedName>
    <alternativeName>
        <fullName evidence="3">BLM-associated protein of 75 kDa homolog</fullName>
    </alternativeName>
</protein>
<dbReference type="EMBL" id="JAWXYG010000005">
    <property type="protein sequence ID" value="KAK4270986.1"/>
    <property type="molecule type" value="Genomic_DNA"/>
</dbReference>
<dbReference type="Proteomes" id="UP001293593">
    <property type="component" value="Unassembled WGS sequence"/>
</dbReference>
<dbReference type="Gene3D" id="2.40.50.770">
    <property type="entry name" value="RecQ-mediated genome instability protein Rmi1, C-terminal domain"/>
    <property type="match status" value="1"/>
</dbReference>
<feature type="domain" description="RecQ mediated genome instability protein 1 OB-fold" evidence="5">
    <location>
        <begin position="156"/>
        <end position="267"/>
    </location>
</feature>
<dbReference type="InterPro" id="IPR049363">
    <property type="entry name" value="RMI1_N"/>
</dbReference>
<keyword evidence="9" id="KW-1185">Reference proteome</keyword>
<feature type="region of interest" description="Disordered" evidence="4">
    <location>
        <begin position="1"/>
        <end position="98"/>
    </location>
</feature>
<dbReference type="GO" id="GO:0031422">
    <property type="term" value="C:RecQ family helicase-topoisomerase III complex"/>
    <property type="evidence" value="ECO:0007669"/>
    <property type="project" value="TreeGrafter"/>
</dbReference>
<dbReference type="Pfam" id="PF16099">
    <property type="entry name" value="RMI1_C"/>
    <property type="match status" value="1"/>
</dbReference>
<gene>
    <name evidence="8" type="ORF">QN277_019748</name>
</gene>
<dbReference type="InterPro" id="IPR032199">
    <property type="entry name" value="RMI1_C"/>
</dbReference>
<sequence length="656" mass="72070">MVIRRLRLDGSDDDEDDAVLAPLPPHLETEDLPTQQQTVSEVPRSSNAEPLEISDDDFIDVSDSPMPTSPPRYQNPGPQEIPPSSRSNSGDDPDCPISDSLRRLGLSLRREWLDACNRELESSVRGFPGFDVTTKAKLCFEQFLFSDMNYCGSGVLPANVDSMHLVDLPGPYVLQVDEIINISCPLRGRYQQAPPGLKRCLKLSMTDGIQRVFGMEYRPIQALEVCAPAGLKVAICNVHIRHGLLMLVPETIEILGGLVEQLDAARKRLVDELNKPPRGKRTKNGVLPPLAARATLAAWPSRGADDITRTSSTAQTTPIQINNQHASLRMSSAANSLTAKDTPTISAQNAASNLVPDMVSTAEAMHVDTHADSTQLSSTIALTKEMNISTVNTTGANAAGNISSHAVSNVVEEHDNDAIHIRRRNSVATPCSPIAENAEERNRDRIPIITEEALGGASSKISNIDDILMVEANVVDMVETADHPLMLSGDQEIPFTYLASLSAKWETIKEKAPFVQGKIKGFLTGVKGFQYKRRKTYDLQAYIDDGSLISEILIDHNIVQKGIGYSPEEVTVALSSEDKKIVQEMKETMRKFQYYLANFEGMMLVEFNAKSSLPMAIEMSEGCPPCDAWLLLRRLRSLFPARAQRNCSQDPLELSP</sequence>
<dbReference type="InterPro" id="IPR013894">
    <property type="entry name" value="RMI1_OB"/>
</dbReference>
<evidence type="ECO:0000256" key="4">
    <source>
        <dbReference type="SAM" id="MobiDB-lite"/>
    </source>
</evidence>
<dbReference type="GO" id="GO:0000724">
    <property type="term" value="P:double-strand break repair via homologous recombination"/>
    <property type="evidence" value="ECO:0007669"/>
    <property type="project" value="TreeGrafter"/>
</dbReference>
<comment type="caution">
    <text evidence="8">The sequence shown here is derived from an EMBL/GenBank/DDBJ whole genome shotgun (WGS) entry which is preliminary data.</text>
</comment>
<evidence type="ECO:0000259" key="7">
    <source>
        <dbReference type="Pfam" id="PF21000"/>
    </source>
</evidence>
<feature type="domain" description="RecQ-mediated genome instability protein 1 C-terminal OB-fold" evidence="6">
    <location>
        <begin position="493"/>
        <end position="635"/>
    </location>
</feature>
<proteinExistence type="inferred from homology"/>
<name>A0AAE1MS24_9FABA</name>
<organism evidence="8 9">
    <name type="scientific">Acacia crassicarpa</name>
    <name type="common">northern wattle</name>
    <dbReference type="NCBI Taxonomy" id="499986"/>
    <lineage>
        <taxon>Eukaryota</taxon>
        <taxon>Viridiplantae</taxon>
        <taxon>Streptophyta</taxon>
        <taxon>Embryophyta</taxon>
        <taxon>Tracheophyta</taxon>
        <taxon>Spermatophyta</taxon>
        <taxon>Magnoliopsida</taxon>
        <taxon>eudicotyledons</taxon>
        <taxon>Gunneridae</taxon>
        <taxon>Pentapetalae</taxon>
        <taxon>rosids</taxon>
        <taxon>fabids</taxon>
        <taxon>Fabales</taxon>
        <taxon>Fabaceae</taxon>
        <taxon>Caesalpinioideae</taxon>
        <taxon>mimosoid clade</taxon>
        <taxon>Acacieae</taxon>
        <taxon>Acacia</taxon>
    </lineage>
</organism>
<accession>A0AAE1MS24</accession>
<dbReference type="AlphaFoldDB" id="A0AAE1MS24"/>
<dbReference type="PANTHER" id="PTHR14790:SF15">
    <property type="entry name" value="RECQ-MEDIATED GENOME INSTABILITY PROTEIN 1"/>
    <property type="match status" value="1"/>
</dbReference>
<dbReference type="InterPro" id="IPR042470">
    <property type="entry name" value="RMI1_N_C_sf"/>
</dbReference>
<dbReference type="GO" id="GO:0000166">
    <property type="term" value="F:nucleotide binding"/>
    <property type="evidence" value="ECO:0007669"/>
    <property type="project" value="InterPro"/>
</dbReference>
<dbReference type="SMART" id="SM01161">
    <property type="entry name" value="DUF1767"/>
    <property type="match status" value="1"/>
</dbReference>